<evidence type="ECO:0000313" key="2">
    <source>
        <dbReference type="EMBL" id="KAF2871725.1"/>
    </source>
</evidence>
<sequence length="159" mass="18109">MLSIQKDSTNTQTHTPHLLPARINHDGPVEDTQKYWKPEVDDKGKHHAYFRGRHLHGTALSLPHNYTGAILRVTEKDLPQTQTQPQGQAHKRNQEDDDEEDGEESDNVDVKIAEQIGSFDEFVVWGHGEEVDAGRDMYVRGLREWVGFAEAMHGEEAEE</sequence>
<dbReference type="Gene3D" id="2.40.128.680">
    <property type="match status" value="1"/>
</dbReference>
<feature type="non-terminal residue" evidence="2">
    <location>
        <position position="159"/>
    </location>
</feature>
<dbReference type="Proteomes" id="UP000481861">
    <property type="component" value="Unassembled WGS sequence"/>
</dbReference>
<keyword evidence="3" id="KW-1185">Reference proteome</keyword>
<gene>
    <name evidence="2" type="ORF">BDV95DRAFT_455226</name>
</gene>
<evidence type="ECO:0000256" key="1">
    <source>
        <dbReference type="SAM" id="MobiDB-lite"/>
    </source>
</evidence>
<feature type="region of interest" description="Disordered" evidence="1">
    <location>
        <begin position="1"/>
        <end position="32"/>
    </location>
</feature>
<dbReference type="AlphaFoldDB" id="A0A7C8MP67"/>
<dbReference type="PANTHER" id="PTHR47204">
    <property type="entry name" value="OS02G0168900 PROTEIN"/>
    <property type="match status" value="1"/>
</dbReference>
<dbReference type="CDD" id="cd09271">
    <property type="entry name" value="RNase_H2-C"/>
    <property type="match status" value="1"/>
</dbReference>
<dbReference type="GO" id="GO:0006401">
    <property type="term" value="P:RNA catabolic process"/>
    <property type="evidence" value="ECO:0007669"/>
    <property type="project" value="InterPro"/>
</dbReference>
<comment type="caution">
    <text evidence="2">The sequence shown here is derived from an EMBL/GenBank/DDBJ whole genome shotgun (WGS) entry which is preliminary data.</text>
</comment>
<organism evidence="2 3">
    <name type="scientific">Massariosphaeria phaeospora</name>
    <dbReference type="NCBI Taxonomy" id="100035"/>
    <lineage>
        <taxon>Eukaryota</taxon>
        <taxon>Fungi</taxon>
        <taxon>Dikarya</taxon>
        <taxon>Ascomycota</taxon>
        <taxon>Pezizomycotina</taxon>
        <taxon>Dothideomycetes</taxon>
        <taxon>Pleosporomycetidae</taxon>
        <taxon>Pleosporales</taxon>
        <taxon>Pleosporales incertae sedis</taxon>
        <taxon>Massariosphaeria</taxon>
    </lineage>
</organism>
<dbReference type="Pfam" id="PF08615">
    <property type="entry name" value="RNase_H2_suC"/>
    <property type="match status" value="1"/>
</dbReference>
<accession>A0A7C8MP67</accession>
<proteinExistence type="predicted"/>
<dbReference type="PANTHER" id="PTHR47204:SF1">
    <property type="entry name" value="RIBONUCLEASE H2 SUBUNIT C"/>
    <property type="match status" value="1"/>
</dbReference>
<name>A0A7C8MP67_9PLEO</name>
<dbReference type="OrthoDB" id="6222486at2759"/>
<protein>
    <submittedName>
        <fullName evidence="2">Ribonuclease H2, subunit C</fullName>
    </submittedName>
</protein>
<dbReference type="GO" id="GO:0032299">
    <property type="term" value="C:ribonuclease H2 complex"/>
    <property type="evidence" value="ECO:0007669"/>
    <property type="project" value="InterPro"/>
</dbReference>
<feature type="compositionally biased region" description="Polar residues" evidence="1">
    <location>
        <begin position="1"/>
        <end position="15"/>
    </location>
</feature>
<feature type="compositionally biased region" description="Basic and acidic residues" evidence="1">
    <location>
        <begin position="23"/>
        <end position="32"/>
    </location>
</feature>
<feature type="region of interest" description="Disordered" evidence="1">
    <location>
        <begin position="71"/>
        <end position="108"/>
    </location>
</feature>
<dbReference type="EMBL" id="JAADJZ010000011">
    <property type="protein sequence ID" value="KAF2871725.1"/>
    <property type="molecule type" value="Genomic_DNA"/>
</dbReference>
<reference evidence="2 3" key="1">
    <citation type="submission" date="2020-01" db="EMBL/GenBank/DDBJ databases">
        <authorList>
            <consortium name="DOE Joint Genome Institute"/>
            <person name="Haridas S."/>
            <person name="Albert R."/>
            <person name="Binder M."/>
            <person name="Bloem J."/>
            <person name="Labutti K."/>
            <person name="Salamov A."/>
            <person name="Andreopoulos B."/>
            <person name="Baker S.E."/>
            <person name="Barry K."/>
            <person name="Bills G."/>
            <person name="Bluhm B.H."/>
            <person name="Cannon C."/>
            <person name="Castanera R."/>
            <person name="Culley D.E."/>
            <person name="Daum C."/>
            <person name="Ezra D."/>
            <person name="Gonzalez J.B."/>
            <person name="Henrissat B."/>
            <person name="Kuo A."/>
            <person name="Liang C."/>
            <person name="Lipzen A."/>
            <person name="Lutzoni F."/>
            <person name="Magnuson J."/>
            <person name="Mondo S."/>
            <person name="Nolan M."/>
            <person name="Ohm R."/>
            <person name="Pangilinan J."/>
            <person name="Park H.-J.H."/>
            <person name="Ramirez L."/>
            <person name="Alfaro M."/>
            <person name="Sun H."/>
            <person name="Tritt A."/>
            <person name="Yoshinaga Y."/>
            <person name="Zwiers L.-H.L."/>
            <person name="Turgeon B.G."/>
            <person name="Goodwin S.B."/>
            <person name="Spatafora J.W."/>
            <person name="Crous P.W."/>
            <person name="Grigoriev I.V."/>
        </authorList>
    </citation>
    <scope>NUCLEOTIDE SEQUENCE [LARGE SCALE GENOMIC DNA]</scope>
    <source>
        <strain evidence="2 3">CBS 611.86</strain>
    </source>
</reference>
<dbReference type="InterPro" id="IPR013924">
    <property type="entry name" value="RNase_H2_suC"/>
</dbReference>
<evidence type="ECO:0000313" key="3">
    <source>
        <dbReference type="Proteomes" id="UP000481861"/>
    </source>
</evidence>
<feature type="compositionally biased region" description="Acidic residues" evidence="1">
    <location>
        <begin position="95"/>
        <end position="107"/>
    </location>
</feature>